<reference evidence="3 4" key="1">
    <citation type="submission" date="2019-08" db="EMBL/GenBank/DDBJ databases">
        <authorList>
            <person name="Karlyshev A.V."/>
        </authorList>
    </citation>
    <scope>NUCLEOTIDE SEQUENCE [LARGE SCALE GENOMIC DNA]</scope>
    <source>
        <strain evidence="3 4">Alg18-2.2</strain>
    </source>
</reference>
<keyword evidence="2" id="KW-0472">Membrane</keyword>
<gene>
    <name evidence="3" type="ORF">FU658_10390</name>
</gene>
<feature type="region of interest" description="Disordered" evidence="1">
    <location>
        <begin position="311"/>
        <end position="330"/>
    </location>
</feature>
<dbReference type="EMBL" id="VRTS01000007">
    <property type="protein sequence ID" value="TXK60980.1"/>
    <property type="molecule type" value="Genomic_DNA"/>
</dbReference>
<evidence type="ECO:0000256" key="1">
    <source>
        <dbReference type="SAM" id="MobiDB-lite"/>
    </source>
</evidence>
<organism evidence="3 4">
    <name type="scientific">Alkalisalibacterium limincola</name>
    <dbReference type="NCBI Taxonomy" id="2699169"/>
    <lineage>
        <taxon>Bacteria</taxon>
        <taxon>Pseudomonadati</taxon>
        <taxon>Pseudomonadota</taxon>
        <taxon>Gammaproteobacteria</taxon>
        <taxon>Lysobacterales</taxon>
        <taxon>Lysobacteraceae</taxon>
        <taxon>Alkalisalibacterium</taxon>
    </lineage>
</organism>
<dbReference type="Proteomes" id="UP000321248">
    <property type="component" value="Unassembled WGS sequence"/>
</dbReference>
<keyword evidence="2" id="KW-1133">Transmembrane helix</keyword>
<evidence type="ECO:0000256" key="2">
    <source>
        <dbReference type="SAM" id="Phobius"/>
    </source>
</evidence>
<dbReference type="OrthoDB" id="147179at2"/>
<keyword evidence="4" id="KW-1185">Reference proteome</keyword>
<dbReference type="AlphaFoldDB" id="A0A5C8KNB4"/>
<feature type="compositionally biased region" description="Low complexity" evidence="1">
    <location>
        <begin position="315"/>
        <end position="330"/>
    </location>
</feature>
<accession>A0A5C8KNB4</accession>
<keyword evidence="2" id="KW-0812">Transmembrane</keyword>
<sequence length="330" mass="35263">MWDFEIGKIMGLMLRTLPFLVLRVLVYFGILVAYVLGIAIGGGLGYMVGSIGGGAGSGGGVGALIGFALVSGVLYWAREYLLYMVKAAHLAVLVELLDGKPIPDGKGQLQHGAAVIRERFIESSVLFAVDRLIKVVLRAFNRTVTRVTNFLPIPGLQGVTQFALAVVNMSLTYVDEAILAHNIRNRIDNPWAGARDGMVLYAQNYRNLIKNALWLTLVVWALTFVIFLVVLAPVALVVAFFPTIGGVWALVLAALAAWSLKAALIDPFATTALVQAYFKATDGQEPNPEWAGKLESASGKFREIGAKAQSYVSRPAQPTGAAASAPTSAS</sequence>
<feature type="transmembrane region" description="Helical" evidence="2">
    <location>
        <begin position="20"/>
        <end position="48"/>
    </location>
</feature>
<name>A0A5C8KNB4_9GAMM</name>
<protein>
    <submittedName>
        <fullName evidence="3">Uncharacterized protein</fullName>
    </submittedName>
</protein>
<comment type="caution">
    <text evidence="3">The sequence shown here is derived from an EMBL/GenBank/DDBJ whole genome shotgun (WGS) entry which is preliminary data.</text>
</comment>
<feature type="transmembrane region" description="Helical" evidence="2">
    <location>
        <begin position="212"/>
        <end position="232"/>
    </location>
</feature>
<evidence type="ECO:0000313" key="4">
    <source>
        <dbReference type="Proteomes" id="UP000321248"/>
    </source>
</evidence>
<proteinExistence type="predicted"/>
<evidence type="ECO:0000313" key="3">
    <source>
        <dbReference type="EMBL" id="TXK60980.1"/>
    </source>
</evidence>
<feature type="transmembrane region" description="Helical" evidence="2">
    <location>
        <begin position="238"/>
        <end position="258"/>
    </location>
</feature>
<feature type="transmembrane region" description="Helical" evidence="2">
    <location>
        <begin position="54"/>
        <end position="77"/>
    </location>
</feature>
<dbReference type="RefSeq" id="WP_147892023.1">
    <property type="nucleotide sequence ID" value="NZ_VRTS01000007.1"/>
</dbReference>